<dbReference type="Pfam" id="PF14491">
    <property type="entry name" value="DUF4435"/>
    <property type="match status" value="1"/>
</dbReference>
<dbReference type="Proteomes" id="UP000309215">
    <property type="component" value="Unassembled WGS sequence"/>
</dbReference>
<comment type="caution">
    <text evidence="2">The sequence shown here is derived from an EMBL/GenBank/DDBJ whole genome shotgun (WGS) entry which is preliminary data.</text>
</comment>
<proteinExistence type="predicted"/>
<protein>
    <submittedName>
        <fullName evidence="2">DUF4435 domain-containing protein</fullName>
    </submittedName>
</protein>
<dbReference type="OrthoDB" id="7058238at2"/>
<gene>
    <name evidence="2" type="ORF">E8A74_31200</name>
</gene>
<feature type="domain" description="DUF4435" evidence="1">
    <location>
        <begin position="29"/>
        <end position="134"/>
    </location>
</feature>
<organism evidence="2 3">
    <name type="scientific">Polyangium fumosum</name>
    <dbReference type="NCBI Taxonomy" id="889272"/>
    <lineage>
        <taxon>Bacteria</taxon>
        <taxon>Pseudomonadati</taxon>
        <taxon>Myxococcota</taxon>
        <taxon>Polyangia</taxon>
        <taxon>Polyangiales</taxon>
        <taxon>Polyangiaceae</taxon>
        <taxon>Polyangium</taxon>
    </lineage>
</organism>
<evidence type="ECO:0000259" key="1">
    <source>
        <dbReference type="Pfam" id="PF14491"/>
    </source>
</evidence>
<evidence type="ECO:0000313" key="2">
    <source>
        <dbReference type="EMBL" id="TKD01321.1"/>
    </source>
</evidence>
<keyword evidence="3" id="KW-1185">Reference proteome</keyword>
<dbReference type="InterPro" id="IPR029492">
    <property type="entry name" value="DUF4435"/>
</dbReference>
<evidence type="ECO:0000313" key="3">
    <source>
        <dbReference type="Proteomes" id="UP000309215"/>
    </source>
</evidence>
<accession>A0A4U1J2R6</accession>
<reference evidence="2 3" key="1">
    <citation type="submission" date="2019-04" db="EMBL/GenBank/DDBJ databases">
        <authorList>
            <person name="Li Y."/>
            <person name="Wang J."/>
        </authorList>
    </citation>
    <scope>NUCLEOTIDE SEQUENCE [LARGE SCALE GENOMIC DNA]</scope>
    <source>
        <strain evidence="2 3">DSM 14668</strain>
    </source>
</reference>
<dbReference type="EMBL" id="SSMQ01000040">
    <property type="protein sequence ID" value="TKD01321.1"/>
    <property type="molecule type" value="Genomic_DNA"/>
</dbReference>
<name>A0A4U1J2R6_9BACT</name>
<sequence length="288" mass="32449">MSNAMRDAIDGAYIANSIRMLRSHHRGSFLVVEGESDKRFFDWFIDKGACKIVVAYGRDKALDALQRLQTPPLGGVLFVLDADFDILEGRSPPSVSVVFTDTHDLETMLLASPAFEKLLLQVAKEEKVDKFREQHGDLRACLLRCGKELGYLLWLSRKDGLNLKFEGLTLGDFINEKTLLLNPAEMVKAVANHSQRLDLKGEAFLARLTAMHDDAHDPWHVCCGHHLTEILALALRKAWATNDRGKLDGSMVERMLMLAYDEGLFATTQIYASIRTWEALHPPFIVLR</sequence>
<dbReference type="AlphaFoldDB" id="A0A4U1J2R6"/>